<reference evidence="2" key="1">
    <citation type="submission" date="2020-01" db="EMBL/GenBank/DDBJ databases">
        <title>Insect and environment-associated Actinomycetes.</title>
        <authorList>
            <person name="Currrie C."/>
            <person name="Chevrette M."/>
            <person name="Carlson C."/>
            <person name="Stubbendieck R."/>
            <person name="Wendt-Pienkowski E."/>
        </authorList>
    </citation>
    <scope>NUCLEOTIDE SEQUENCE</scope>
    <source>
        <strain evidence="2">SID7499</strain>
    </source>
</reference>
<sequence>MIRSSTLGRHAARTAAVLTAAFALAATMAPLTGTAQAHEAVTGSLSFSGEPGEYISGGQSYAYTPDTTEMFDISGPTSQSGLGATVVTPEGERWALSMSAPYGQKLVPGTTYSGARSWPEAQPEDPQLQFSVTDRYCESGTGSFTISHIVYGPHGYIREIDATFERTCSGSTLPVRGELHARMPEPPAELAIGVQLNTTGTVATRTGEITVGGTTTCNKPARVSINVSAYQTQKRTTATGSHENLIVACEPGSPVPWTTSFPSNIDPTASFQPGAAVLRGLATADDRDYPVSVTDFRSDDITLVRS</sequence>
<proteinExistence type="predicted"/>
<dbReference type="EMBL" id="JAAGMN010003929">
    <property type="protein sequence ID" value="NEE12267.1"/>
    <property type="molecule type" value="Genomic_DNA"/>
</dbReference>
<gene>
    <name evidence="2" type="ORF">G3M58_38165</name>
</gene>
<name>A0A6G3X3P5_9ACTN</name>
<comment type="caution">
    <text evidence="2">The sequence shown here is derived from an EMBL/GenBank/DDBJ whole genome shotgun (WGS) entry which is preliminary data.</text>
</comment>
<feature type="signal peptide" evidence="1">
    <location>
        <begin position="1"/>
        <end position="25"/>
    </location>
</feature>
<keyword evidence="1" id="KW-0732">Signal</keyword>
<dbReference type="AlphaFoldDB" id="A0A6G3X3P5"/>
<evidence type="ECO:0000313" key="2">
    <source>
        <dbReference type="EMBL" id="NEE12267.1"/>
    </source>
</evidence>
<protein>
    <submittedName>
        <fullName evidence="2">Uncharacterized protein</fullName>
    </submittedName>
</protein>
<organism evidence="2">
    <name type="scientific">Streptomyces sp. SID7499</name>
    <dbReference type="NCBI Taxonomy" id="2706086"/>
    <lineage>
        <taxon>Bacteria</taxon>
        <taxon>Bacillati</taxon>
        <taxon>Actinomycetota</taxon>
        <taxon>Actinomycetes</taxon>
        <taxon>Kitasatosporales</taxon>
        <taxon>Streptomycetaceae</taxon>
        <taxon>Streptomyces</taxon>
    </lineage>
</organism>
<accession>A0A6G3X3P5</accession>
<feature type="chain" id="PRO_5038602381" evidence="1">
    <location>
        <begin position="26"/>
        <end position="306"/>
    </location>
</feature>
<evidence type="ECO:0000256" key="1">
    <source>
        <dbReference type="SAM" id="SignalP"/>
    </source>
</evidence>